<feature type="compositionally biased region" description="Basic residues" evidence="1">
    <location>
        <begin position="75"/>
        <end position="84"/>
    </location>
</feature>
<organism evidence="3 5">
    <name type="scientific">Halorussus caseinilyticus</name>
    <dbReference type="NCBI Taxonomy" id="3034025"/>
    <lineage>
        <taxon>Archaea</taxon>
        <taxon>Methanobacteriati</taxon>
        <taxon>Methanobacteriota</taxon>
        <taxon>Stenosarchaea group</taxon>
        <taxon>Halobacteria</taxon>
        <taxon>Halobacteriales</taxon>
        <taxon>Haladaptataceae</taxon>
        <taxon>Halorussus</taxon>
    </lineage>
</organism>
<evidence type="ECO:0000313" key="5">
    <source>
        <dbReference type="Proteomes" id="UP001596407"/>
    </source>
</evidence>
<evidence type="ECO:0000256" key="1">
    <source>
        <dbReference type="SAM" id="MobiDB-lite"/>
    </source>
</evidence>
<dbReference type="AlphaFoldDB" id="A0ABD5WDV7"/>
<evidence type="ECO:0000313" key="4">
    <source>
        <dbReference type="EMBL" id="MFC7079116.1"/>
    </source>
</evidence>
<feature type="region of interest" description="Disordered" evidence="1">
    <location>
        <begin position="61"/>
        <end position="84"/>
    </location>
</feature>
<keyword evidence="2" id="KW-0812">Transmembrane</keyword>
<comment type="caution">
    <text evidence="3">The sequence shown here is derived from an EMBL/GenBank/DDBJ whole genome shotgun (WGS) entry which is preliminary data.</text>
</comment>
<name>A0ABD5WDV7_9EURY</name>
<proteinExistence type="predicted"/>
<dbReference type="Proteomes" id="UP001596407">
    <property type="component" value="Unassembled WGS sequence"/>
</dbReference>
<reference evidence="3" key="3">
    <citation type="submission" date="2024-09" db="EMBL/GenBank/DDBJ databases">
        <authorList>
            <person name="Sun Q."/>
        </authorList>
    </citation>
    <scope>NUCLEOTIDE SEQUENCE</scope>
    <source>
        <strain evidence="3">CCM 7472</strain>
    </source>
</reference>
<evidence type="ECO:0000256" key="2">
    <source>
        <dbReference type="SAM" id="Phobius"/>
    </source>
</evidence>
<dbReference type="EMBL" id="JBHSZH010000001">
    <property type="protein sequence ID" value="MFC7079116.1"/>
    <property type="molecule type" value="Genomic_DNA"/>
</dbReference>
<reference evidence="5" key="2">
    <citation type="journal article" date="2019" name="Int. J. Syst. Evol. Microbiol.">
        <title>The Global Catalogue of Microorganisms (GCM) 10K type strain sequencing project: providing services to taxonomists for standard genome sequencing and annotation.</title>
        <authorList>
            <consortium name="The Broad Institute Genomics Platform"/>
            <consortium name="The Broad Institute Genome Sequencing Center for Infectious Disease"/>
            <person name="Wu L."/>
            <person name="Ma J."/>
        </authorList>
    </citation>
    <scope>NUCLEOTIDE SEQUENCE [LARGE SCALE GENOMIC DNA]</scope>
    <source>
        <strain evidence="5">DT72</strain>
    </source>
</reference>
<dbReference type="GeneID" id="79305565"/>
<protein>
    <submittedName>
        <fullName evidence="3">Uncharacterized protein</fullName>
    </submittedName>
</protein>
<feature type="compositionally biased region" description="Basic and acidic residues" evidence="1">
    <location>
        <begin position="61"/>
        <end position="74"/>
    </location>
</feature>
<sequence length="84" mass="9433">MSRIHREALKSLIAGTNGGFAVTMLDGGGYLHTLVMAIAIFTITTIGFWASEHFYGKPQDVKEREFKNGPPDKRPRIRKTKNKN</sequence>
<dbReference type="EMBL" id="JBHSZH010000001">
    <property type="protein sequence ID" value="MFC7078776.1"/>
    <property type="molecule type" value="Genomic_DNA"/>
</dbReference>
<accession>A0ABD5WDV7</accession>
<reference evidence="3" key="1">
    <citation type="journal article" date="2014" name="Int. J. Syst. Evol. Microbiol.">
        <title>Complete genome sequence of Corynebacterium casei LMG S-19264T (=DSM 44701T), isolated from a smear-ripened cheese.</title>
        <authorList>
            <consortium name="US DOE Joint Genome Institute (JGI-PGF)"/>
            <person name="Walter F."/>
            <person name="Albersmeier A."/>
            <person name="Kalinowski J."/>
            <person name="Ruckert C."/>
        </authorList>
    </citation>
    <scope>NUCLEOTIDE SEQUENCE [LARGE SCALE GENOMIC DNA]</scope>
    <source>
        <strain evidence="3">CCM 7472</strain>
    </source>
</reference>
<evidence type="ECO:0000313" key="3">
    <source>
        <dbReference type="EMBL" id="MFC7078776.1"/>
    </source>
</evidence>
<keyword evidence="5" id="KW-1185">Reference proteome</keyword>
<dbReference type="RefSeq" id="WP_276282439.1">
    <property type="nucleotide sequence ID" value="NZ_CP119810.1"/>
</dbReference>
<keyword evidence="2" id="KW-0472">Membrane</keyword>
<feature type="transmembrane region" description="Helical" evidence="2">
    <location>
        <begin position="30"/>
        <end position="50"/>
    </location>
</feature>
<gene>
    <name evidence="3" type="ORF">ACFQJ6_00175</name>
    <name evidence="4" type="ORF">ACFQJ6_02145</name>
</gene>
<keyword evidence="2" id="KW-1133">Transmembrane helix</keyword>